<dbReference type="AlphaFoldDB" id="A0A1Y2LTH1"/>
<sequence length="376" mass="41707">MTLLRHQPLKAIYVLLVLGVELIRLPFLILKYLSRKGRPHPDWTFRQALATRIVSSFILHFSLVQGKSPIPLAPGAEKERFVRIKPAASDLYKGPLRSNNNVQPVEIGATWYPRPLSAAEDKSSVKVMLHIHGGGFVLGDGRTQSNSYFARLVDKHMRCTHVLMPQYRVSTLPASKTSNPFPAAIQDTLTAYLYLLNDLHIAPENIVLSGDSAGGNASIALLRYIAEFGSEMSLPAPGAALLWSPWINPSDNSGSFVYDNPHYHTDYICKPFTKWGTAAYAGPAGQAVLSNLYVNHKNRMFKTPVPLWVNTGEAEVLFFDDCEWAEKMRDAGNHVTLDVEKKAPHDVMMIANLLGFHAEAKACAERAGEWLTAMTQ</sequence>
<dbReference type="InterPro" id="IPR050300">
    <property type="entry name" value="GDXG_lipolytic_enzyme"/>
</dbReference>
<keyword evidence="4" id="KW-1185">Reference proteome</keyword>
<protein>
    <recommendedName>
        <fullName evidence="2">Alpha/beta hydrolase fold-3 domain-containing protein</fullName>
    </recommendedName>
</protein>
<dbReference type="GO" id="GO:0016787">
    <property type="term" value="F:hydrolase activity"/>
    <property type="evidence" value="ECO:0007669"/>
    <property type="project" value="UniProtKB-KW"/>
</dbReference>
<keyword evidence="1" id="KW-0378">Hydrolase</keyword>
<reference evidence="3 4" key="1">
    <citation type="journal article" date="2017" name="Genome Announc.">
        <title>Genome sequence of the saprophytic ascomycete Epicoccum nigrum ICMP 19927 strain isolated from New Zealand.</title>
        <authorList>
            <person name="Fokin M."/>
            <person name="Fleetwood D."/>
            <person name="Weir B.S."/>
            <person name="Villas-Boas S.G."/>
        </authorList>
    </citation>
    <scope>NUCLEOTIDE SEQUENCE [LARGE SCALE GENOMIC DNA]</scope>
    <source>
        <strain evidence="3 4">ICMP 19927</strain>
    </source>
</reference>
<dbReference type="Pfam" id="PF07859">
    <property type="entry name" value="Abhydrolase_3"/>
    <property type="match status" value="1"/>
</dbReference>
<evidence type="ECO:0000259" key="2">
    <source>
        <dbReference type="Pfam" id="PF07859"/>
    </source>
</evidence>
<dbReference type="SUPFAM" id="SSF53474">
    <property type="entry name" value="alpha/beta-Hydrolases"/>
    <property type="match status" value="1"/>
</dbReference>
<dbReference type="Proteomes" id="UP000193240">
    <property type="component" value="Unassembled WGS sequence"/>
</dbReference>
<dbReference type="InterPro" id="IPR013094">
    <property type="entry name" value="AB_hydrolase_3"/>
</dbReference>
<dbReference type="InParanoid" id="A0A1Y2LTH1"/>
<dbReference type="PANTHER" id="PTHR48081">
    <property type="entry name" value="AB HYDROLASE SUPERFAMILY PROTEIN C4A8.06C"/>
    <property type="match status" value="1"/>
</dbReference>
<feature type="domain" description="Alpha/beta hydrolase fold-3" evidence="2">
    <location>
        <begin position="128"/>
        <end position="348"/>
    </location>
</feature>
<dbReference type="STRING" id="105696.A0A1Y2LTH1"/>
<evidence type="ECO:0000313" key="4">
    <source>
        <dbReference type="Proteomes" id="UP000193240"/>
    </source>
</evidence>
<accession>A0A1Y2LTH1</accession>
<dbReference type="Gene3D" id="3.40.50.1820">
    <property type="entry name" value="alpha/beta hydrolase"/>
    <property type="match status" value="1"/>
</dbReference>
<organism evidence="3 4">
    <name type="scientific">Epicoccum nigrum</name>
    <name type="common">Soil fungus</name>
    <name type="synonym">Epicoccum purpurascens</name>
    <dbReference type="NCBI Taxonomy" id="105696"/>
    <lineage>
        <taxon>Eukaryota</taxon>
        <taxon>Fungi</taxon>
        <taxon>Dikarya</taxon>
        <taxon>Ascomycota</taxon>
        <taxon>Pezizomycotina</taxon>
        <taxon>Dothideomycetes</taxon>
        <taxon>Pleosporomycetidae</taxon>
        <taxon>Pleosporales</taxon>
        <taxon>Pleosporineae</taxon>
        <taxon>Didymellaceae</taxon>
        <taxon>Epicoccum</taxon>
    </lineage>
</organism>
<name>A0A1Y2LTH1_EPING</name>
<evidence type="ECO:0000256" key="1">
    <source>
        <dbReference type="ARBA" id="ARBA00022801"/>
    </source>
</evidence>
<dbReference type="OMA" id="PAWGAKQ"/>
<gene>
    <name evidence="3" type="ORF">B5807_10074</name>
</gene>
<dbReference type="PANTHER" id="PTHR48081:SF8">
    <property type="entry name" value="ALPHA_BETA HYDROLASE FOLD-3 DOMAIN-CONTAINING PROTEIN-RELATED"/>
    <property type="match status" value="1"/>
</dbReference>
<dbReference type="InterPro" id="IPR029058">
    <property type="entry name" value="AB_hydrolase_fold"/>
</dbReference>
<proteinExistence type="predicted"/>
<evidence type="ECO:0000313" key="3">
    <source>
        <dbReference type="EMBL" id="OSS47176.1"/>
    </source>
</evidence>
<dbReference type="EMBL" id="KZ107849">
    <property type="protein sequence ID" value="OSS47176.1"/>
    <property type="molecule type" value="Genomic_DNA"/>
</dbReference>